<name>A0A087SVU8_STEMI</name>
<protein>
    <submittedName>
        <fullName evidence="1">Uncharacterized protein</fullName>
    </submittedName>
</protein>
<evidence type="ECO:0000313" key="1">
    <source>
        <dbReference type="EMBL" id="KFM56987.1"/>
    </source>
</evidence>
<sequence>MKINKNNDINNTKCRTQEKIYDNTIITSPGAIKQKKIFNNKSNN</sequence>
<feature type="non-terminal residue" evidence="1">
    <location>
        <position position="44"/>
    </location>
</feature>
<keyword evidence="2" id="KW-1185">Reference proteome</keyword>
<dbReference type="EMBL" id="KK112186">
    <property type="protein sequence ID" value="KFM56987.1"/>
    <property type="molecule type" value="Genomic_DNA"/>
</dbReference>
<dbReference type="AlphaFoldDB" id="A0A087SVU8"/>
<accession>A0A087SVU8</accession>
<evidence type="ECO:0000313" key="2">
    <source>
        <dbReference type="Proteomes" id="UP000054359"/>
    </source>
</evidence>
<gene>
    <name evidence="1" type="ORF">X975_13360</name>
</gene>
<organism evidence="1 2">
    <name type="scientific">Stegodyphus mimosarum</name>
    <name type="common">African social velvet spider</name>
    <dbReference type="NCBI Taxonomy" id="407821"/>
    <lineage>
        <taxon>Eukaryota</taxon>
        <taxon>Metazoa</taxon>
        <taxon>Ecdysozoa</taxon>
        <taxon>Arthropoda</taxon>
        <taxon>Chelicerata</taxon>
        <taxon>Arachnida</taxon>
        <taxon>Araneae</taxon>
        <taxon>Araneomorphae</taxon>
        <taxon>Entelegynae</taxon>
        <taxon>Eresoidea</taxon>
        <taxon>Eresidae</taxon>
        <taxon>Stegodyphus</taxon>
    </lineage>
</organism>
<reference evidence="1 2" key="1">
    <citation type="submission" date="2013-11" db="EMBL/GenBank/DDBJ databases">
        <title>Genome sequencing of Stegodyphus mimosarum.</title>
        <authorList>
            <person name="Bechsgaard J."/>
        </authorList>
    </citation>
    <scope>NUCLEOTIDE SEQUENCE [LARGE SCALE GENOMIC DNA]</scope>
</reference>
<dbReference type="Proteomes" id="UP000054359">
    <property type="component" value="Unassembled WGS sequence"/>
</dbReference>
<proteinExistence type="predicted"/>